<dbReference type="InterPro" id="IPR024442">
    <property type="entry name" value="Transposase_Zn_ribbon"/>
</dbReference>
<organism evidence="3 4">
    <name type="scientific">Hydrogenophaga crocea</name>
    <dbReference type="NCBI Taxonomy" id="2716225"/>
    <lineage>
        <taxon>Bacteria</taxon>
        <taxon>Pseudomonadati</taxon>
        <taxon>Pseudomonadota</taxon>
        <taxon>Betaproteobacteria</taxon>
        <taxon>Burkholderiales</taxon>
        <taxon>Comamonadaceae</taxon>
        <taxon>Hydrogenophaga</taxon>
    </lineage>
</organism>
<evidence type="ECO:0000313" key="4">
    <source>
        <dbReference type="Proteomes" id="UP000503162"/>
    </source>
</evidence>
<dbReference type="KEGG" id="hcz:G9Q37_12080"/>
<evidence type="ECO:0000313" key="3">
    <source>
        <dbReference type="EMBL" id="QIM52831.1"/>
    </source>
</evidence>
<keyword evidence="4" id="KW-1185">Reference proteome</keyword>
<feature type="region of interest" description="Disordered" evidence="1">
    <location>
        <begin position="400"/>
        <end position="421"/>
    </location>
</feature>
<feature type="region of interest" description="Disordered" evidence="1">
    <location>
        <begin position="1"/>
        <end position="23"/>
    </location>
</feature>
<evidence type="ECO:0000256" key="1">
    <source>
        <dbReference type="SAM" id="MobiDB-lite"/>
    </source>
</evidence>
<gene>
    <name evidence="3" type="ORF">G9Q37_12080</name>
</gene>
<feature type="domain" description="ISXO2-like transposase" evidence="2">
    <location>
        <begin position="167"/>
        <end position="359"/>
    </location>
</feature>
<dbReference type="EMBL" id="CP049989">
    <property type="protein sequence ID" value="QIM52831.1"/>
    <property type="molecule type" value="Genomic_DNA"/>
</dbReference>
<dbReference type="Pfam" id="PF12762">
    <property type="entry name" value="DDE_Tnp_IS1595"/>
    <property type="match status" value="1"/>
</dbReference>
<dbReference type="AlphaFoldDB" id="A0A6G8II73"/>
<dbReference type="RefSeq" id="WP_166227433.1">
    <property type="nucleotide sequence ID" value="NZ_CP049989.1"/>
</dbReference>
<name>A0A6G8II73_9BURK</name>
<proteinExistence type="predicted"/>
<reference evidence="3 4" key="1">
    <citation type="submission" date="2020-03" db="EMBL/GenBank/DDBJ databases">
        <title>Hydrogenophaga sp. nov. isolated from cyanobacterial mat.</title>
        <authorList>
            <person name="Thorat V."/>
            <person name="Kirdat K."/>
            <person name="Tiwarekar B."/>
            <person name="Costa E.D."/>
            <person name="Yadav A."/>
        </authorList>
    </citation>
    <scope>NUCLEOTIDE SEQUENCE [LARGE SCALE GENOMIC DNA]</scope>
    <source>
        <strain evidence="3 4">BA0156</strain>
    </source>
</reference>
<dbReference type="InterPro" id="IPR024445">
    <property type="entry name" value="Tnp_ISXO2-like"/>
</dbReference>
<feature type="compositionally biased region" description="Low complexity" evidence="1">
    <location>
        <begin position="1"/>
        <end position="20"/>
    </location>
</feature>
<accession>A0A6G8II73</accession>
<sequence length="421" mass="46761">MVAAALSPSGSAPGGSSRSGTNFPLRKTTGTAGFHLSKDAVDLGFDDLNKLTERQAILMLADARWGSTTYMPCPHCGTLDTHYWFGKERRWKCKCCDKRFSVTSGSVFADHKLSLTKIIKIVFTWVNGSSGKPALQLRRDWNVAYGTAFTLAHKLREGLMRGFNVGVLAGVVEMDGADMNGRRYREKRNKPQGGGNAPKPTIPAHLLKPEVDPETGEILVMGPPKPHKHDKKHRMPPDRRILHVIRLRGLNKGKGASNTRVAVALAESTYTVTAVATRFASAESAVMSDEDPSYAKFSLLFAEHKTINHSKAYSAPGGVSNNQAESFNWRMRRLLEGIYLSPSNKYLIDYAVEAAWREDVRRLSTGKKLRHVLGVALRVGLSLWWRGYHQGKHRLEELLVEGPKPAKGRGKKKGWQERPPR</sequence>
<dbReference type="Proteomes" id="UP000503162">
    <property type="component" value="Chromosome"/>
</dbReference>
<protein>
    <submittedName>
        <fullName evidence="3">IS1595 family transposase</fullName>
    </submittedName>
</protein>
<dbReference type="Pfam" id="PF12760">
    <property type="entry name" value="Zn_ribbon_IS1595"/>
    <property type="match status" value="1"/>
</dbReference>
<evidence type="ECO:0000259" key="2">
    <source>
        <dbReference type="SMART" id="SM01126"/>
    </source>
</evidence>
<feature type="region of interest" description="Disordered" evidence="1">
    <location>
        <begin position="184"/>
        <end position="207"/>
    </location>
</feature>
<dbReference type="SMART" id="SM01126">
    <property type="entry name" value="DDE_Tnp_IS1595"/>
    <property type="match status" value="1"/>
</dbReference>